<evidence type="ECO:0000313" key="2">
    <source>
        <dbReference type="EMBL" id="HHE75720.1"/>
    </source>
</evidence>
<accession>A0A7J3T9G7</accession>
<dbReference type="NCBIfam" id="TIGR00318">
    <property type="entry name" value="cyaB"/>
    <property type="match status" value="1"/>
</dbReference>
<dbReference type="Proteomes" id="UP000886130">
    <property type="component" value="Unassembled WGS sequence"/>
</dbReference>
<evidence type="ECO:0000259" key="1">
    <source>
        <dbReference type="PROSITE" id="PS51707"/>
    </source>
</evidence>
<gene>
    <name evidence="2" type="primary">cyaB</name>
    <name evidence="2" type="ORF">ENL31_01155</name>
</gene>
<sequence length="175" mass="20376">MEVEIKAKIENRENVENKLRELGAIFVGEETEEDIYFQHPSRNFALTDEALRIRNGKVLTYKGPKVDKDTKSREEIEVNIENGNKMREILKKLGFVPVAKVRKIRRIYKIGEVTVSIDHLDLLGDFVEIECIGEYSSSRHKVFQLATLLELREFIRKSYLELLIEKIGRIKDQGL</sequence>
<dbReference type="EMBL" id="DRTM01000087">
    <property type="protein sequence ID" value="HHE75720.1"/>
    <property type="molecule type" value="Genomic_DNA"/>
</dbReference>
<dbReference type="InterPro" id="IPR033469">
    <property type="entry name" value="CYTH-like_dom_sf"/>
</dbReference>
<dbReference type="SUPFAM" id="SSF55154">
    <property type="entry name" value="CYTH-like phosphatases"/>
    <property type="match status" value="1"/>
</dbReference>
<dbReference type="Gene3D" id="2.40.320.10">
    <property type="entry name" value="Hypothetical Protein Pfu-838710-001"/>
    <property type="match status" value="1"/>
</dbReference>
<proteinExistence type="predicted"/>
<dbReference type="InterPro" id="IPR008173">
    <property type="entry name" value="Adenylyl_cyclase_CyaB"/>
</dbReference>
<dbReference type="PROSITE" id="PS51707">
    <property type="entry name" value="CYTH"/>
    <property type="match status" value="1"/>
</dbReference>
<name>A0A7J3T9G7_9ARCH</name>
<dbReference type="SMART" id="SM01118">
    <property type="entry name" value="CYTH"/>
    <property type="match status" value="1"/>
</dbReference>
<dbReference type="AlphaFoldDB" id="A0A7J3T9G7"/>
<feature type="domain" description="CYTH" evidence="1">
    <location>
        <begin position="1"/>
        <end position="165"/>
    </location>
</feature>
<dbReference type="InterPro" id="IPR023577">
    <property type="entry name" value="CYTH_domain"/>
</dbReference>
<comment type="caution">
    <text evidence="2">The sequence shown here is derived from an EMBL/GenBank/DDBJ whole genome shotgun (WGS) entry which is preliminary data.</text>
</comment>
<dbReference type="PANTHER" id="PTHR21028">
    <property type="entry name" value="SI:CH211-156B7.4"/>
    <property type="match status" value="1"/>
</dbReference>
<protein>
    <submittedName>
        <fullName evidence="2">Class IV adenylate cyclase</fullName>
    </submittedName>
</protein>
<reference evidence="2" key="1">
    <citation type="journal article" date="2020" name="mSystems">
        <title>Genome- and Community-Level Interaction Insights into Carbon Utilization and Element Cycling Functions of Hydrothermarchaeota in Hydrothermal Sediment.</title>
        <authorList>
            <person name="Zhou Z."/>
            <person name="Liu Y."/>
            <person name="Xu W."/>
            <person name="Pan J."/>
            <person name="Luo Z.H."/>
            <person name="Li M."/>
        </authorList>
    </citation>
    <scope>NUCLEOTIDE SEQUENCE [LARGE SCALE GENOMIC DNA]</scope>
    <source>
        <strain evidence="2">HyVt-85</strain>
    </source>
</reference>
<dbReference type="CDD" id="cd07890">
    <property type="entry name" value="CYTH-like_AC_IV-like"/>
    <property type="match status" value="1"/>
</dbReference>
<dbReference type="Pfam" id="PF01928">
    <property type="entry name" value="CYTH"/>
    <property type="match status" value="1"/>
</dbReference>
<dbReference type="PANTHER" id="PTHR21028:SF2">
    <property type="entry name" value="CYTH DOMAIN-CONTAINING PROTEIN"/>
    <property type="match status" value="1"/>
</dbReference>
<organism evidence="2">
    <name type="scientific">Candidatus Aciduliprofundum boonei</name>
    <dbReference type="NCBI Taxonomy" id="379547"/>
    <lineage>
        <taxon>Archaea</taxon>
        <taxon>Methanobacteriati</taxon>
        <taxon>Thermoplasmatota</taxon>
        <taxon>DHVE2 group</taxon>
        <taxon>Candidatus Aciduliprofundum</taxon>
    </lineage>
</organism>